<sequence length="206" mass="23152">MSPHDPPVAAAHDALAPLLPILDAFNHRHRNQHRTSHWWSQFNILRRSLRNLLPHLRARRENPILTRSRWLSRHAIPQCYLVFSQLTADNQYAPLGLLLLSVLARLSAEITALLPDEKPRAVDALARTTPDVTLSSLTQDHDADRGTAISRHDVVVKYDRPEDLEKPSKSKAVKSKSAKPGKGDKKQKKASSKKKDEFSSLFGSLS</sequence>
<feature type="compositionally biased region" description="Basic residues" evidence="1">
    <location>
        <begin position="169"/>
        <end position="192"/>
    </location>
</feature>
<comment type="caution">
    <text evidence="3">The sequence shown here is derived from an EMBL/GenBank/DDBJ whole genome shotgun (WGS) entry which is preliminary data.</text>
</comment>
<dbReference type="OrthoDB" id="5414547at2759"/>
<dbReference type="Proteomes" id="UP000813444">
    <property type="component" value="Unassembled WGS sequence"/>
</dbReference>
<proteinExistence type="predicted"/>
<accession>A0A8K0SF89</accession>
<dbReference type="Pfam" id="PF20945">
    <property type="entry name" value="RMP1"/>
    <property type="match status" value="1"/>
</dbReference>
<evidence type="ECO:0000313" key="3">
    <source>
        <dbReference type="EMBL" id="KAH7308216.1"/>
    </source>
</evidence>
<dbReference type="GO" id="GO:0000172">
    <property type="term" value="C:ribonuclease MRP complex"/>
    <property type="evidence" value="ECO:0007669"/>
    <property type="project" value="InterPro"/>
</dbReference>
<feature type="region of interest" description="Disordered" evidence="1">
    <location>
        <begin position="158"/>
        <end position="206"/>
    </location>
</feature>
<dbReference type="EMBL" id="JAGPNK010000016">
    <property type="protein sequence ID" value="KAH7308216.1"/>
    <property type="molecule type" value="Genomic_DNA"/>
</dbReference>
<gene>
    <name evidence="3" type="ORF">B0I35DRAFT_483489</name>
</gene>
<evidence type="ECO:0000256" key="1">
    <source>
        <dbReference type="SAM" id="MobiDB-lite"/>
    </source>
</evidence>
<evidence type="ECO:0000259" key="2">
    <source>
        <dbReference type="Pfam" id="PF20945"/>
    </source>
</evidence>
<feature type="domain" description="RNase MRP protein 1 RNA binding" evidence="2">
    <location>
        <begin position="21"/>
        <end position="105"/>
    </location>
</feature>
<dbReference type="PANTHER" id="PTHR37792:SF1">
    <property type="entry name" value="RIBONUCLEASE MRP PROTEIN SUBUNIT RMP1"/>
    <property type="match status" value="1"/>
</dbReference>
<protein>
    <recommendedName>
        <fullName evidence="2">RNase MRP protein 1 RNA binding domain-containing protein</fullName>
    </recommendedName>
</protein>
<dbReference type="InterPro" id="IPR047205">
    <property type="entry name" value="RMP1"/>
</dbReference>
<dbReference type="GO" id="GO:0042134">
    <property type="term" value="F:rRNA primary transcript binding"/>
    <property type="evidence" value="ECO:0007669"/>
    <property type="project" value="InterPro"/>
</dbReference>
<name>A0A8K0SF89_9HYPO</name>
<dbReference type="GO" id="GO:0000466">
    <property type="term" value="P:maturation of 5.8S rRNA from tricistronic rRNA transcript (SSU-rRNA, 5.8S rRNA, LSU-rRNA)"/>
    <property type="evidence" value="ECO:0007669"/>
    <property type="project" value="TreeGrafter"/>
</dbReference>
<evidence type="ECO:0000313" key="4">
    <source>
        <dbReference type="Proteomes" id="UP000813444"/>
    </source>
</evidence>
<keyword evidence="4" id="KW-1185">Reference proteome</keyword>
<dbReference type="CDD" id="cd22573">
    <property type="entry name" value="RMP1_RBD"/>
    <property type="match status" value="1"/>
</dbReference>
<organism evidence="3 4">
    <name type="scientific">Stachybotrys elegans</name>
    <dbReference type="NCBI Taxonomy" id="80388"/>
    <lineage>
        <taxon>Eukaryota</taxon>
        <taxon>Fungi</taxon>
        <taxon>Dikarya</taxon>
        <taxon>Ascomycota</taxon>
        <taxon>Pezizomycotina</taxon>
        <taxon>Sordariomycetes</taxon>
        <taxon>Hypocreomycetidae</taxon>
        <taxon>Hypocreales</taxon>
        <taxon>Stachybotryaceae</taxon>
        <taxon>Stachybotrys</taxon>
    </lineage>
</organism>
<dbReference type="PANTHER" id="PTHR37792">
    <property type="entry name" value="RIBONUCLEASE MRP PROTEIN SUBUNIT RMP1"/>
    <property type="match status" value="1"/>
</dbReference>
<dbReference type="InterPro" id="IPR047204">
    <property type="entry name" value="RMP1_RBD"/>
</dbReference>
<dbReference type="GO" id="GO:0000294">
    <property type="term" value="P:nuclear-transcribed mRNA catabolic process, RNase MRP-dependent"/>
    <property type="evidence" value="ECO:0007669"/>
    <property type="project" value="TreeGrafter"/>
</dbReference>
<dbReference type="AlphaFoldDB" id="A0A8K0SF89"/>
<feature type="compositionally biased region" description="Basic and acidic residues" evidence="1">
    <location>
        <begin position="158"/>
        <end position="168"/>
    </location>
</feature>
<reference evidence="3" key="1">
    <citation type="journal article" date="2021" name="Nat. Commun.">
        <title>Genetic determinants of endophytism in the Arabidopsis root mycobiome.</title>
        <authorList>
            <person name="Mesny F."/>
            <person name="Miyauchi S."/>
            <person name="Thiergart T."/>
            <person name="Pickel B."/>
            <person name="Atanasova L."/>
            <person name="Karlsson M."/>
            <person name="Huettel B."/>
            <person name="Barry K.W."/>
            <person name="Haridas S."/>
            <person name="Chen C."/>
            <person name="Bauer D."/>
            <person name="Andreopoulos W."/>
            <person name="Pangilinan J."/>
            <person name="LaButti K."/>
            <person name="Riley R."/>
            <person name="Lipzen A."/>
            <person name="Clum A."/>
            <person name="Drula E."/>
            <person name="Henrissat B."/>
            <person name="Kohler A."/>
            <person name="Grigoriev I.V."/>
            <person name="Martin F.M."/>
            <person name="Hacquard S."/>
        </authorList>
    </citation>
    <scope>NUCLEOTIDE SEQUENCE</scope>
    <source>
        <strain evidence="3">MPI-CAGE-CH-0235</strain>
    </source>
</reference>